<dbReference type="Proteomes" id="UP001470230">
    <property type="component" value="Unassembled WGS sequence"/>
</dbReference>
<dbReference type="InterPro" id="IPR001452">
    <property type="entry name" value="SH3_domain"/>
</dbReference>
<evidence type="ECO:0000313" key="4">
    <source>
        <dbReference type="EMBL" id="KAK8860888.1"/>
    </source>
</evidence>
<dbReference type="PROSITE" id="PS50002">
    <property type="entry name" value="SH3"/>
    <property type="match status" value="1"/>
</dbReference>
<evidence type="ECO:0000259" key="3">
    <source>
        <dbReference type="PROSITE" id="PS50002"/>
    </source>
</evidence>
<evidence type="ECO:0000256" key="2">
    <source>
        <dbReference type="PROSITE-ProRule" id="PRU00192"/>
    </source>
</evidence>
<name>A0ABR2ICW4_9EUKA</name>
<dbReference type="Gene3D" id="1.20.1270.60">
    <property type="entry name" value="Arfaptin homology (AH) domain/BAR domain"/>
    <property type="match status" value="1"/>
</dbReference>
<keyword evidence="1 2" id="KW-0728">SH3 domain</keyword>
<sequence>MSNPLKGFYHEADDRVYDALCRRKRIIDDIVGYMTNFKANGVSLLQKLNTVIQEVRQIPVQNYTPTAVFILKWIMKHVGLADNISEFYNSSIEEIIQLFSKLSSDIDKKMNDMNYDLAVEEKDYNTVFDQYMKSNDNYFSVHKSLSDIQEKIDKFEADNNTSKVKKLEPDFDKVQKQLLDSEKKSYENWNNFVNSKIQVAAEEEHYMVKWEQFDREVYQIVQELLQKYSEKVLKISNDLREMSQISLNTELEQLRGQCVNIPEDENMKNFNYEPSFTKLKKKYYFDDSLPKFDFNIFQFLKPEEVFSFDLDTRTSFLMAKQNYTTKNLDEVEVKREDILKVISISDNAFTVRNERTGEIGLISNQYVKQLDSSIKIVRKVRRVYENNKKFDPRYVLVMSDPDPDSHLVKCMDADGTITYLADNVFYPE</sequence>
<dbReference type="InterPro" id="IPR036028">
    <property type="entry name" value="SH3-like_dom_sf"/>
</dbReference>
<dbReference type="Gene3D" id="2.30.30.40">
    <property type="entry name" value="SH3 Domains"/>
    <property type="match status" value="1"/>
</dbReference>
<accession>A0ABR2ICW4</accession>
<organism evidence="4 5">
    <name type="scientific">Tritrichomonas musculus</name>
    <dbReference type="NCBI Taxonomy" id="1915356"/>
    <lineage>
        <taxon>Eukaryota</taxon>
        <taxon>Metamonada</taxon>
        <taxon>Parabasalia</taxon>
        <taxon>Tritrichomonadida</taxon>
        <taxon>Tritrichomonadidae</taxon>
        <taxon>Tritrichomonas</taxon>
    </lineage>
</organism>
<dbReference type="EMBL" id="JAPFFF010000018">
    <property type="protein sequence ID" value="KAK8860888.1"/>
    <property type="molecule type" value="Genomic_DNA"/>
</dbReference>
<evidence type="ECO:0000313" key="5">
    <source>
        <dbReference type="Proteomes" id="UP001470230"/>
    </source>
</evidence>
<evidence type="ECO:0000256" key="1">
    <source>
        <dbReference type="ARBA" id="ARBA00022443"/>
    </source>
</evidence>
<keyword evidence="5" id="KW-1185">Reference proteome</keyword>
<reference evidence="4 5" key="1">
    <citation type="submission" date="2024-04" db="EMBL/GenBank/DDBJ databases">
        <title>Tritrichomonas musculus Genome.</title>
        <authorList>
            <person name="Alves-Ferreira E."/>
            <person name="Grigg M."/>
            <person name="Lorenzi H."/>
            <person name="Galac M."/>
        </authorList>
    </citation>
    <scope>NUCLEOTIDE SEQUENCE [LARGE SCALE GENOMIC DNA]</scope>
    <source>
        <strain evidence="4 5">EAF2021</strain>
    </source>
</reference>
<dbReference type="SUPFAM" id="SSF103657">
    <property type="entry name" value="BAR/IMD domain-like"/>
    <property type="match status" value="1"/>
</dbReference>
<gene>
    <name evidence="4" type="ORF">M9Y10_012580</name>
</gene>
<feature type="domain" description="SH3" evidence="3">
    <location>
        <begin position="312"/>
        <end position="372"/>
    </location>
</feature>
<proteinExistence type="predicted"/>
<dbReference type="SUPFAM" id="SSF50044">
    <property type="entry name" value="SH3-domain"/>
    <property type="match status" value="1"/>
</dbReference>
<protein>
    <recommendedName>
        <fullName evidence="3">SH3 domain-containing protein</fullName>
    </recommendedName>
</protein>
<comment type="caution">
    <text evidence="4">The sequence shown here is derived from an EMBL/GenBank/DDBJ whole genome shotgun (WGS) entry which is preliminary data.</text>
</comment>
<dbReference type="InterPro" id="IPR027267">
    <property type="entry name" value="AH/BAR_dom_sf"/>
</dbReference>